<sequence>MGLPFDLQVLAPFSVLSVTVIWTGIFDPSYTTASGYDSKQLTSGTESNVWTFVTYFFMAACFWRIFQAWTLSNQVKITRIDVYFVSVLNGLALLQFAAHYINYQSHFAAGEHETTIRRMTSMQDWSLLPFLAWTVSWSRHIRRGWTPWHIWTMSVSASISYFLTLVHRTSFFFLLGIAVTLGCIAVYETYKIHFYRKGVRPIFYAILSLHVVFYVAYVLDFVFNAYGWFFPYISVTSFALMTALTNRLYIKILKEVNEHKH</sequence>
<feature type="transmembrane region" description="Helical" evidence="1">
    <location>
        <begin position="49"/>
        <end position="70"/>
    </location>
</feature>
<name>H2YIM4_CIOSA</name>
<keyword evidence="3" id="KW-1185">Reference proteome</keyword>
<dbReference type="AlphaFoldDB" id="H2YIM4"/>
<evidence type="ECO:0000313" key="3">
    <source>
        <dbReference type="Proteomes" id="UP000007875"/>
    </source>
</evidence>
<dbReference type="PANTHER" id="PTHR15066:SF0">
    <property type="entry name" value="TRANSMEMBRANE PROTEIN 187"/>
    <property type="match status" value="1"/>
</dbReference>
<dbReference type="OMA" id="MAACFWR"/>
<keyword evidence="1" id="KW-0812">Transmembrane</keyword>
<dbReference type="GO" id="GO:0030133">
    <property type="term" value="C:transport vesicle"/>
    <property type="evidence" value="ECO:0007669"/>
    <property type="project" value="TreeGrafter"/>
</dbReference>
<reference evidence="2" key="2">
    <citation type="submission" date="2025-08" db="UniProtKB">
        <authorList>
            <consortium name="Ensembl"/>
        </authorList>
    </citation>
    <scope>IDENTIFICATION</scope>
</reference>
<dbReference type="PANTHER" id="PTHR15066">
    <property type="entry name" value="TRANSMEMBRANE PROTEIN 187"/>
    <property type="match status" value="1"/>
</dbReference>
<protein>
    <submittedName>
        <fullName evidence="2">Uncharacterized protein</fullName>
    </submittedName>
</protein>
<keyword evidence="1" id="KW-0472">Membrane</keyword>
<feature type="transmembrane region" description="Helical" evidence="1">
    <location>
        <begin position="202"/>
        <end position="223"/>
    </location>
</feature>
<feature type="transmembrane region" description="Helical" evidence="1">
    <location>
        <begin position="82"/>
        <end position="102"/>
    </location>
</feature>
<dbReference type="InterPro" id="IPR028066">
    <property type="entry name" value="TMEM187"/>
</dbReference>
<organism evidence="2 3">
    <name type="scientific">Ciona savignyi</name>
    <name type="common">Pacific transparent sea squirt</name>
    <dbReference type="NCBI Taxonomy" id="51511"/>
    <lineage>
        <taxon>Eukaryota</taxon>
        <taxon>Metazoa</taxon>
        <taxon>Chordata</taxon>
        <taxon>Tunicata</taxon>
        <taxon>Ascidiacea</taxon>
        <taxon>Phlebobranchia</taxon>
        <taxon>Cionidae</taxon>
        <taxon>Ciona</taxon>
    </lineage>
</organism>
<dbReference type="InParanoid" id="H2YIM4"/>
<reference evidence="3" key="1">
    <citation type="submission" date="2003-08" db="EMBL/GenBank/DDBJ databases">
        <authorList>
            <person name="Birren B."/>
            <person name="Nusbaum C."/>
            <person name="Abebe A."/>
            <person name="Abouelleil A."/>
            <person name="Adekoya E."/>
            <person name="Ait-zahra M."/>
            <person name="Allen N."/>
            <person name="Allen T."/>
            <person name="An P."/>
            <person name="Anderson M."/>
            <person name="Anderson S."/>
            <person name="Arachchi H."/>
            <person name="Armbruster J."/>
            <person name="Bachantsang P."/>
            <person name="Baldwin J."/>
            <person name="Barry A."/>
            <person name="Bayul T."/>
            <person name="Blitshsteyn B."/>
            <person name="Bloom T."/>
            <person name="Blye J."/>
            <person name="Boguslavskiy L."/>
            <person name="Borowsky M."/>
            <person name="Boukhgalter B."/>
            <person name="Brunache A."/>
            <person name="Butler J."/>
            <person name="Calixte N."/>
            <person name="Calvo S."/>
            <person name="Camarata J."/>
            <person name="Campo K."/>
            <person name="Chang J."/>
            <person name="Cheshatsang Y."/>
            <person name="Citroen M."/>
            <person name="Collymore A."/>
            <person name="Considine T."/>
            <person name="Cook A."/>
            <person name="Cooke P."/>
            <person name="Corum B."/>
            <person name="Cuomo C."/>
            <person name="David R."/>
            <person name="Dawoe T."/>
            <person name="Degray S."/>
            <person name="Dodge S."/>
            <person name="Dooley K."/>
            <person name="Dorje P."/>
            <person name="Dorjee K."/>
            <person name="Dorris L."/>
            <person name="Duffey N."/>
            <person name="Dupes A."/>
            <person name="Elkins T."/>
            <person name="Engels R."/>
            <person name="Erickson J."/>
            <person name="Farina A."/>
            <person name="Faro S."/>
            <person name="Ferreira P."/>
            <person name="Fischer H."/>
            <person name="Fitzgerald M."/>
            <person name="Foley K."/>
            <person name="Gage D."/>
            <person name="Galagan J."/>
            <person name="Gearin G."/>
            <person name="Gnerre S."/>
            <person name="Gnirke A."/>
            <person name="Goyette A."/>
            <person name="Graham J."/>
            <person name="Grandbois E."/>
            <person name="Gyaltsen K."/>
            <person name="Hafez N."/>
            <person name="Hagopian D."/>
            <person name="Hagos B."/>
            <person name="Hall J."/>
            <person name="Hatcher B."/>
            <person name="Heller A."/>
            <person name="Higgins H."/>
            <person name="Honan T."/>
            <person name="Horn A."/>
            <person name="Houde N."/>
            <person name="Hughes L."/>
            <person name="Hulme W."/>
            <person name="Husby E."/>
            <person name="Iliev I."/>
            <person name="Jaffe D."/>
            <person name="Jones C."/>
            <person name="Kamal M."/>
            <person name="Kamat A."/>
            <person name="Kamvysselis M."/>
            <person name="Karlsson E."/>
            <person name="Kells C."/>
            <person name="Kieu A."/>
            <person name="Kisner P."/>
            <person name="Kodira C."/>
            <person name="Kulbokas E."/>
            <person name="Labutti K."/>
            <person name="Lama D."/>
            <person name="Landers T."/>
            <person name="Leger J."/>
            <person name="Levine S."/>
            <person name="Lewis D."/>
            <person name="Lewis T."/>
            <person name="Lindblad-toh K."/>
            <person name="Liu X."/>
            <person name="Lokyitsang T."/>
            <person name="Lokyitsang Y."/>
            <person name="Lucien O."/>
            <person name="Lui A."/>
            <person name="Ma L.J."/>
            <person name="Mabbitt R."/>
            <person name="Macdonald J."/>
            <person name="Maclean C."/>
            <person name="Major J."/>
            <person name="Manning J."/>
            <person name="Marabella R."/>
            <person name="Maru K."/>
            <person name="Matthews C."/>
            <person name="Mauceli E."/>
            <person name="Mccarthy M."/>
            <person name="Mcdonough S."/>
            <person name="Mcghee T."/>
            <person name="Meldrim J."/>
            <person name="Meneus L."/>
            <person name="Mesirov J."/>
            <person name="Mihalev A."/>
            <person name="Mihova T."/>
            <person name="Mikkelsen T."/>
            <person name="Mlenga V."/>
            <person name="Moru K."/>
            <person name="Mozes J."/>
            <person name="Mulrain L."/>
            <person name="Munson G."/>
            <person name="Naylor J."/>
            <person name="Newes C."/>
            <person name="Nguyen C."/>
            <person name="Nguyen N."/>
            <person name="Nguyen T."/>
            <person name="Nicol R."/>
            <person name="Nielsen C."/>
            <person name="Nizzari M."/>
            <person name="Norbu C."/>
            <person name="Norbu N."/>
            <person name="O'donnell P."/>
            <person name="Okoawo O."/>
            <person name="O'leary S."/>
            <person name="Omotosho B."/>
            <person name="O'neill K."/>
            <person name="Osman S."/>
            <person name="Parker S."/>
            <person name="Perrin D."/>
            <person name="Phunkhang P."/>
            <person name="Piqani B."/>
            <person name="Purcell S."/>
            <person name="Rachupka T."/>
            <person name="Ramasamy U."/>
            <person name="Rameau R."/>
            <person name="Ray V."/>
            <person name="Raymond C."/>
            <person name="Retta R."/>
            <person name="Richardson S."/>
            <person name="Rise C."/>
            <person name="Rodriguez J."/>
            <person name="Rogers J."/>
            <person name="Rogov P."/>
            <person name="Rutman M."/>
            <person name="Schupbach R."/>
            <person name="Seaman C."/>
            <person name="Settipalli S."/>
            <person name="Sharpe T."/>
            <person name="Sheridan J."/>
            <person name="Sherpa N."/>
            <person name="Shi J."/>
            <person name="Smirnov S."/>
            <person name="Smith C."/>
            <person name="Sougnez C."/>
            <person name="Spencer B."/>
            <person name="Stalker J."/>
            <person name="Stange-thomann N."/>
            <person name="Stavropoulos S."/>
            <person name="Stetson K."/>
            <person name="Stone C."/>
            <person name="Stone S."/>
            <person name="Stubbs M."/>
            <person name="Talamas J."/>
            <person name="Tchuinga P."/>
            <person name="Tenzing P."/>
            <person name="Tesfaye S."/>
            <person name="Theodore J."/>
            <person name="Thoulutsang Y."/>
            <person name="Topham K."/>
            <person name="Towey S."/>
            <person name="Tsamla T."/>
            <person name="Tsomo N."/>
            <person name="Vallee D."/>
            <person name="Vassiliev H."/>
            <person name="Venkataraman V."/>
            <person name="Vinson J."/>
            <person name="Vo A."/>
            <person name="Wade C."/>
            <person name="Wang S."/>
            <person name="Wangchuk T."/>
            <person name="Wangdi T."/>
            <person name="Whittaker C."/>
            <person name="Wilkinson J."/>
            <person name="Wu Y."/>
            <person name="Wyman D."/>
            <person name="Yadav S."/>
            <person name="Yang S."/>
            <person name="Yang X."/>
            <person name="Yeager S."/>
            <person name="Yee E."/>
            <person name="Young G."/>
            <person name="Zainoun J."/>
            <person name="Zembeck L."/>
            <person name="Zimmer A."/>
            <person name="Zody M."/>
            <person name="Lander E."/>
        </authorList>
    </citation>
    <scope>NUCLEOTIDE SEQUENCE [LARGE SCALE GENOMIC DNA]</scope>
</reference>
<feature type="transmembrane region" description="Helical" evidence="1">
    <location>
        <begin position="229"/>
        <end position="250"/>
    </location>
</feature>
<reference evidence="2" key="3">
    <citation type="submission" date="2025-09" db="UniProtKB">
        <authorList>
            <consortium name="Ensembl"/>
        </authorList>
    </citation>
    <scope>IDENTIFICATION</scope>
</reference>
<dbReference type="Ensembl" id="ENSCSAVT00000005244.1">
    <property type="protein sequence ID" value="ENSCSAVP00000005173.1"/>
    <property type="gene ID" value="ENSCSAVG00000003086.1"/>
</dbReference>
<proteinExistence type="predicted"/>
<dbReference type="Proteomes" id="UP000007875">
    <property type="component" value="Unassembled WGS sequence"/>
</dbReference>
<dbReference type="HOGENOM" id="CLU_1065410_0_0_1"/>
<feature type="transmembrane region" description="Helical" evidence="1">
    <location>
        <begin position="171"/>
        <end position="190"/>
    </location>
</feature>
<dbReference type="Pfam" id="PF15100">
    <property type="entry name" value="TMEM187"/>
    <property type="match status" value="1"/>
</dbReference>
<evidence type="ECO:0000313" key="2">
    <source>
        <dbReference type="Ensembl" id="ENSCSAVP00000005173.1"/>
    </source>
</evidence>
<keyword evidence="1" id="KW-1133">Transmembrane helix</keyword>
<feature type="transmembrane region" description="Helical" evidence="1">
    <location>
        <begin position="7"/>
        <end position="26"/>
    </location>
</feature>
<evidence type="ECO:0000256" key="1">
    <source>
        <dbReference type="SAM" id="Phobius"/>
    </source>
</evidence>
<accession>H2YIM4</accession>